<accession>X8J9J3</accession>
<dbReference type="PANTHER" id="PTHR14187:SF5">
    <property type="entry name" value="HEAT SHOCK 70 KDA PROTEIN 12A"/>
    <property type="match status" value="1"/>
</dbReference>
<dbReference type="PANTHER" id="PTHR14187">
    <property type="entry name" value="ALPHA KINASE/ELONGATION FACTOR 2 KINASE"/>
    <property type="match status" value="1"/>
</dbReference>
<organism evidence="1 2">
    <name type="scientific">Rhizoctonia solani AG-3 Rhs1AP</name>
    <dbReference type="NCBI Taxonomy" id="1086054"/>
    <lineage>
        <taxon>Eukaryota</taxon>
        <taxon>Fungi</taxon>
        <taxon>Dikarya</taxon>
        <taxon>Basidiomycota</taxon>
        <taxon>Agaricomycotina</taxon>
        <taxon>Agaricomycetes</taxon>
        <taxon>Cantharellales</taxon>
        <taxon>Ceratobasidiaceae</taxon>
        <taxon>Rhizoctonia</taxon>
    </lineage>
</organism>
<reference evidence="2" key="1">
    <citation type="journal article" date="2014" name="Genome Announc.">
        <title>Draft genome sequence of the plant-pathogenic soil fungus Rhizoctonia solani anastomosis group 3 strain Rhs1AP.</title>
        <authorList>
            <person name="Cubeta M.A."/>
            <person name="Thomas E."/>
            <person name="Dean R.A."/>
            <person name="Jabaji S."/>
            <person name="Neate S.M."/>
            <person name="Tavantzis S."/>
            <person name="Toda T."/>
            <person name="Vilgalys R."/>
            <person name="Bharathan N."/>
            <person name="Fedorova-Abrams N."/>
            <person name="Pakala S.B."/>
            <person name="Pakala S.M."/>
            <person name="Zafar N."/>
            <person name="Joardar V."/>
            <person name="Losada L."/>
            <person name="Nierman W.C."/>
        </authorList>
    </citation>
    <scope>NUCLEOTIDE SEQUENCE [LARGE SCALE GENOMIC DNA]</scope>
    <source>
        <strain evidence="2">AG-3</strain>
    </source>
</reference>
<evidence type="ECO:0000313" key="1">
    <source>
        <dbReference type="EMBL" id="EUC60269.1"/>
    </source>
</evidence>
<protein>
    <submittedName>
        <fullName evidence="1">Heat shock 70 kDa protein 12A, putative</fullName>
    </submittedName>
</protein>
<gene>
    <name evidence="1" type="ORF">RSOL_335030</name>
</gene>
<proteinExistence type="predicted"/>
<sequence>MYMVVSESPLKLKEQRDSGCVQAGAIFVDYEMQKYLESTLRKAELDAADVEFYTKTGVKDFESYAKRTFRSKTAEYAVLVADSRFNKSEIKTRRGRMTVPGSVIQKCFDTCITEIKQSVDRQMSGLKIPHVLLVGGLGENGYVRNELKKHYETRGSKIVLSDESSAKAVADGAVIWGASCSVVSRAPRYSFGIHQQAQYRPLIDDPAGRKPYTTLAGKVRVDGGWSEIVHKGKAIDLGTVYRQTYHFLYDTPTPRRFQVKLVTYSGDDKPEWLKDPRGKYLNGFRSVCTLTANLQDAQRAMTMRTNSSGSKYWALSFSVCVRFSGTELESFLEWKENGVERTGPVLIVLPREQSLD</sequence>
<name>X8J9J3_9AGAM</name>
<dbReference type="AlphaFoldDB" id="X8J9J3"/>
<dbReference type="SUPFAM" id="SSF53067">
    <property type="entry name" value="Actin-like ATPase domain"/>
    <property type="match status" value="1"/>
</dbReference>
<dbReference type="EMBL" id="JATN01000319">
    <property type="protein sequence ID" value="EUC60269.1"/>
    <property type="molecule type" value="Genomic_DNA"/>
</dbReference>
<evidence type="ECO:0000313" key="2">
    <source>
        <dbReference type="Proteomes" id="UP000030108"/>
    </source>
</evidence>
<dbReference type="CDD" id="cd10170">
    <property type="entry name" value="ASKHA_NBD_HSP70"/>
    <property type="match status" value="1"/>
</dbReference>
<dbReference type="Proteomes" id="UP000030108">
    <property type="component" value="Unassembled WGS sequence"/>
</dbReference>
<comment type="caution">
    <text evidence="1">The sequence shown here is derived from an EMBL/GenBank/DDBJ whole genome shotgun (WGS) entry which is preliminary data.</text>
</comment>
<dbReference type="OrthoDB" id="2963168at2759"/>
<keyword evidence="1" id="KW-0346">Stress response</keyword>
<dbReference type="InterPro" id="IPR043129">
    <property type="entry name" value="ATPase_NBD"/>
</dbReference>